<protein>
    <recommendedName>
        <fullName evidence="1">PurM-like N-terminal domain-containing protein</fullName>
    </recommendedName>
</protein>
<dbReference type="GO" id="GO:0006189">
    <property type="term" value="P:'de novo' IMP biosynthetic process"/>
    <property type="evidence" value="ECO:0007669"/>
    <property type="project" value="UniProtKB-UniPathway"/>
</dbReference>
<comment type="caution">
    <text evidence="2">The sequence shown here is derived from an EMBL/GenBank/DDBJ whole genome shotgun (WGS) entry which is preliminary data.</text>
</comment>
<dbReference type="InterPro" id="IPR016188">
    <property type="entry name" value="PurM-like_N"/>
</dbReference>
<dbReference type="PANTHER" id="PTHR10520">
    <property type="entry name" value="TRIFUNCTIONAL PURINE BIOSYNTHETIC PROTEIN ADENOSINE-3-RELATED"/>
    <property type="match status" value="1"/>
</dbReference>
<accession>A0A133VJ61</accession>
<sequence length="383" mass="42691">MTKYEEVGVDAQKEGIEVFESTIKNLFPQAFCTVEQDPDNEERGIVLHTDGAGSKPVQNYLHWKETGETDWFKTIGQDVLAMNLDDLICLGAKPIGFVDYIALNKNRFPKKEVLSALNSGFKEIFDSMKNQEIEISFLGGETADLPDQLKTLDVSGTIYGRVNLSEAITGENIEPGNLIVGLRSGGKTSYENEKNSGLMCNGITLARHSLMKKEYEEKYPEIGSSESEYYGDFAFDDYKNELGMTVGEAILSPTRIFAPVIKEVLDKHQEQITGIVHNTGGGQTKSLALGENIHYVKDNLIEPDPIFSLIQKSSGEEWKAMFEDFNMGTGFEIMIKEDYAEDVLKIAEKFNLGAKIIGRCEKSEEENKVTINSKFGEFNYGGD</sequence>
<proteinExistence type="predicted"/>
<dbReference type="PANTHER" id="PTHR10520:SF12">
    <property type="entry name" value="TRIFUNCTIONAL PURINE BIOSYNTHETIC PROTEIN ADENOSINE-3"/>
    <property type="match status" value="1"/>
</dbReference>
<dbReference type="GO" id="GO:0004641">
    <property type="term" value="F:phosphoribosylformylglycinamidine cyclo-ligase activity"/>
    <property type="evidence" value="ECO:0007669"/>
    <property type="project" value="InterPro"/>
</dbReference>
<dbReference type="SUPFAM" id="SSF55326">
    <property type="entry name" value="PurM N-terminal domain-like"/>
    <property type="match status" value="1"/>
</dbReference>
<dbReference type="Gene3D" id="3.30.1330.10">
    <property type="entry name" value="PurM-like, N-terminal domain"/>
    <property type="match status" value="1"/>
</dbReference>
<dbReference type="InterPro" id="IPR036676">
    <property type="entry name" value="PurM-like_C_sf"/>
</dbReference>
<organism evidence="2 3">
    <name type="scientific">candidate division MSBL1 archaeon SCGC-AAA382F02</name>
    <dbReference type="NCBI Taxonomy" id="1698282"/>
    <lineage>
        <taxon>Archaea</taxon>
        <taxon>Methanobacteriati</taxon>
        <taxon>Methanobacteriota</taxon>
        <taxon>candidate division MSBL1</taxon>
    </lineage>
</organism>
<name>A0A133VJ61_9EURY</name>
<feature type="domain" description="PurM-like N-terminal" evidence="1">
    <location>
        <begin position="40"/>
        <end position="162"/>
    </location>
</feature>
<dbReference type="InterPro" id="IPR004733">
    <property type="entry name" value="PurM_cligase"/>
</dbReference>
<dbReference type="Proteomes" id="UP000070491">
    <property type="component" value="Unassembled WGS sequence"/>
</dbReference>
<dbReference type="UniPathway" id="UPA00074">
    <property type="reaction ID" value="UER00129"/>
</dbReference>
<dbReference type="AlphaFoldDB" id="A0A133VJ61"/>
<gene>
    <name evidence="2" type="ORF">AKJ53_00290</name>
</gene>
<dbReference type="GO" id="GO:0004637">
    <property type="term" value="F:phosphoribosylamine-glycine ligase activity"/>
    <property type="evidence" value="ECO:0007669"/>
    <property type="project" value="TreeGrafter"/>
</dbReference>
<dbReference type="GO" id="GO:0005829">
    <property type="term" value="C:cytosol"/>
    <property type="evidence" value="ECO:0007669"/>
    <property type="project" value="TreeGrafter"/>
</dbReference>
<dbReference type="SUPFAM" id="SSF56042">
    <property type="entry name" value="PurM C-terminal domain-like"/>
    <property type="match status" value="1"/>
</dbReference>
<dbReference type="GO" id="GO:0046084">
    <property type="term" value="P:adenine biosynthetic process"/>
    <property type="evidence" value="ECO:0007669"/>
    <property type="project" value="TreeGrafter"/>
</dbReference>
<dbReference type="InterPro" id="IPR036921">
    <property type="entry name" value="PurM-like_N_sf"/>
</dbReference>
<dbReference type="EMBL" id="LHYG01000002">
    <property type="protein sequence ID" value="KXB06472.1"/>
    <property type="molecule type" value="Genomic_DNA"/>
</dbReference>
<dbReference type="Pfam" id="PF00586">
    <property type="entry name" value="AIRS"/>
    <property type="match status" value="1"/>
</dbReference>
<dbReference type="Gene3D" id="3.90.650.10">
    <property type="entry name" value="PurM-like C-terminal domain"/>
    <property type="match status" value="1"/>
</dbReference>
<reference evidence="2 3" key="1">
    <citation type="journal article" date="2016" name="Sci. Rep.">
        <title>Metabolic traits of an uncultured archaeal lineage -MSBL1- from brine pools of the Red Sea.</title>
        <authorList>
            <person name="Mwirichia R."/>
            <person name="Alam I."/>
            <person name="Rashid M."/>
            <person name="Vinu M."/>
            <person name="Ba-Alawi W."/>
            <person name="Anthony Kamau A."/>
            <person name="Kamanda Ngugi D."/>
            <person name="Goker M."/>
            <person name="Klenk H.P."/>
            <person name="Bajic V."/>
            <person name="Stingl U."/>
        </authorList>
    </citation>
    <scope>NUCLEOTIDE SEQUENCE [LARGE SCALE GENOMIC DNA]</scope>
    <source>
        <strain evidence="2">SCGC-AAA382F02</strain>
    </source>
</reference>
<evidence type="ECO:0000259" key="1">
    <source>
        <dbReference type="Pfam" id="PF00586"/>
    </source>
</evidence>
<evidence type="ECO:0000313" key="3">
    <source>
        <dbReference type="Proteomes" id="UP000070491"/>
    </source>
</evidence>
<keyword evidence="3" id="KW-1185">Reference proteome</keyword>
<evidence type="ECO:0000313" key="2">
    <source>
        <dbReference type="EMBL" id="KXB06472.1"/>
    </source>
</evidence>